<proteinExistence type="predicted"/>
<accession>A0A0E9TNI5</accession>
<dbReference type="EMBL" id="GBXM01054299">
    <property type="protein sequence ID" value="JAH54278.1"/>
    <property type="molecule type" value="Transcribed_RNA"/>
</dbReference>
<organism evidence="1">
    <name type="scientific">Anguilla anguilla</name>
    <name type="common">European freshwater eel</name>
    <name type="synonym">Muraena anguilla</name>
    <dbReference type="NCBI Taxonomy" id="7936"/>
    <lineage>
        <taxon>Eukaryota</taxon>
        <taxon>Metazoa</taxon>
        <taxon>Chordata</taxon>
        <taxon>Craniata</taxon>
        <taxon>Vertebrata</taxon>
        <taxon>Euteleostomi</taxon>
        <taxon>Actinopterygii</taxon>
        <taxon>Neopterygii</taxon>
        <taxon>Teleostei</taxon>
        <taxon>Anguilliformes</taxon>
        <taxon>Anguillidae</taxon>
        <taxon>Anguilla</taxon>
    </lineage>
</organism>
<reference evidence="1" key="2">
    <citation type="journal article" date="2015" name="Fish Shellfish Immunol.">
        <title>Early steps in the European eel (Anguilla anguilla)-Vibrio vulnificus interaction in the gills: Role of the RtxA13 toxin.</title>
        <authorList>
            <person name="Callol A."/>
            <person name="Pajuelo D."/>
            <person name="Ebbesson L."/>
            <person name="Teles M."/>
            <person name="MacKenzie S."/>
            <person name="Amaro C."/>
        </authorList>
    </citation>
    <scope>NUCLEOTIDE SEQUENCE</scope>
</reference>
<evidence type="ECO:0000313" key="1">
    <source>
        <dbReference type="EMBL" id="JAH54278.1"/>
    </source>
</evidence>
<sequence length="32" mass="3525">MDRLSGLSLSAQKKKCLKGTVDVEKIKMCGEK</sequence>
<protein>
    <submittedName>
        <fullName evidence="1">Uncharacterized protein</fullName>
    </submittedName>
</protein>
<reference evidence="1" key="1">
    <citation type="submission" date="2014-11" db="EMBL/GenBank/DDBJ databases">
        <authorList>
            <person name="Amaro Gonzalez C."/>
        </authorList>
    </citation>
    <scope>NUCLEOTIDE SEQUENCE</scope>
</reference>
<name>A0A0E9TNI5_ANGAN</name>
<dbReference type="AlphaFoldDB" id="A0A0E9TNI5"/>